<dbReference type="eggNOG" id="ENOG502R8A2">
    <property type="taxonomic scope" value="Eukaryota"/>
</dbReference>
<dbReference type="OMA" id="RRFIDHN"/>
<organism evidence="1 2">
    <name type="scientific">Phytophthora infestans (strain T30-4)</name>
    <name type="common">Potato late blight agent</name>
    <dbReference type="NCBI Taxonomy" id="403677"/>
    <lineage>
        <taxon>Eukaryota</taxon>
        <taxon>Sar</taxon>
        <taxon>Stramenopiles</taxon>
        <taxon>Oomycota</taxon>
        <taxon>Peronosporomycetes</taxon>
        <taxon>Peronosporales</taxon>
        <taxon>Peronosporaceae</taxon>
        <taxon>Phytophthora</taxon>
    </lineage>
</organism>
<evidence type="ECO:0000313" key="2">
    <source>
        <dbReference type="Proteomes" id="UP000006643"/>
    </source>
</evidence>
<proteinExistence type="predicted"/>
<name>D0P248_PHYIT</name>
<keyword evidence="2" id="KW-1185">Reference proteome</keyword>
<dbReference type="OrthoDB" id="127684at2759"/>
<accession>D0P248</accession>
<dbReference type="RefSeq" id="XP_002895636.1">
    <property type="nucleotide sequence ID" value="XM_002895590.1"/>
</dbReference>
<dbReference type="GeneID" id="9480286"/>
<reference evidence="2" key="1">
    <citation type="journal article" date="2009" name="Nature">
        <title>Genome sequence and analysis of the Irish potato famine pathogen Phytophthora infestans.</title>
        <authorList>
            <consortium name="The Broad Institute Genome Sequencing Platform"/>
            <person name="Haas B.J."/>
            <person name="Kamoun S."/>
            <person name="Zody M.C."/>
            <person name="Jiang R.H."/>
            <person name="Handsaker R.E."/>
            <person name="Cano L.M."/>
            <person name="Grabherr M."/>
            <person name="Kodira C.D."/>
            <person name="Raffaele S."/>
            <person name="Torto-Alalibo T."/>
            <person name="Bozkurt T.O."/>
            <person name="Ah-Fong A.M."/>
            <person name="Alvarado L."/>
            <person name="Anderson V.L."/>
            <person name="Armstrong M.R."/>
            <person name="Avrova A."/>
            <person name="Baxter L."/>
            <person name="Beynon J."/>
            <person name="Boevink P.C."/>
            <person name="Bollmann S.R."/>
            <person name="Bos J.I."/>
            <person name="Bulone V."/>
            <person name="Cai G."/>
            <person name="Cakir C."/>
            <person name="Carrington J.C."/>
            <person name="Chawner M."/>
            <person name="Conti L."/>
            <person name="Costanzo S."/>
            <person name="Ewan R."/>
            <person name="Fahlgren N."/>
            <person name="Fischbach M.A."/>
            <person name="Fugelstad J."/>
            <person name="Gilroy E.M."/>
            <person name="Gnerre S."/>
            <person name="Green P.J."/>
            <person name="Grenville-Briggs L.J."/>
            <person name="Griffith J."/>
            <person name="Grunwald N.J."/>
            <person name="Horn K."/>
            <person name="Horner N.R."/>
            <person name="Hu C.H."/>
            <person name="Huitema E."/>
            <person name="Jeong D.H."/>
            <person name="Jones A.M."/>
            <person name="Jones J.D."/>
            <person name="Jones R.W."/>
            <person name="Karlsson E.K."/>
            <person name="Kunjeti S.G."/>
            <person name="Lamour K."/>
            <person name="Liu Z."/>
            <person name="Ma L."/>
            <person name="Maclean D."/>
            <person name="Chibucos M.C."/>
            <person name="McDonald H."/>
            <person name="McWalters J."/>
            <person name="Meijer H.J."/>
            <person name="Morgan W."/>
            <person name="Morris P.F."/>
            <person name="Munro C.A."/>
            <person name="O'Neill K."/>
            <person name="Ospina-Giraldo M."/>
            <person name="Pinzon A."/>
            <person name="Pritchard L."/>
            <person name="Ramsahoye B."/>
            <person name="Ren Q."/>
            <person name="Restrepo S."/>
            <person name="Roy S."/>
            <person name="Sadanandom A."/>
            <person name="Savidor A."/>
            <person name="Schornack S."/>
            <person name="Schwartz D.C."/>
            <person name="Schumann U.D."/>
            <person name="Schwessinger B."/>
            <person name="Seyer L."/>
            <person name="Sharpe T."/>
            <person name="Silvar C."/>
            <person name="Song J."/>
            <person name="Studholme D.J."/>
            <person name="Sykes S."/>
            <person name="Thines M."/>
            <person name="van de Vondervoort P.J."/>
            <person name="Phuntumart V."/>
            <person name="Wawra S."/>
            <person name="Weide R."/>
            <person name="Win J."/>
            <person name="Young C."/>
            <person name="Zhou S."/>
            <person name="Fry W."/>
            <person name="Meyers B.C."/>
            <person name="van West P."/>
            <person name="Ristaino J."/>
            <person name="Govers F."/>
            <person name="Birch P.R."/>
            <person name="Whisson S.C."/>
            <person name="Judelson H.S."/>
            <person name="Nusbaum C."/>
        </authorList>
    </citation>
    <scope>NUCLEOTIDE SEQUENCE [LARGE SCALE GENOMIC DNA]</scope>
    <source>
        <strain evidence="2">T30-4</strain>
    </source>
</reference>
<dbReference type="KEGG" id="pif:PITG_20888"/>
<protein>
    <submittedName>
        <fullName evidence="1">Uncharacterized protein</fullName>
    </submittedName>
</protein>
<dbReference type="Proteomes" id="UP000006643">
    <property type="component" value="Unassembled WGS sequence"/>
</dbReference>
<dbReference type="VEuPathDB" id="FungiDB:PITG_20888"/>
<sequence length="260" mass="29530">MIGPGIPREMESNAELLTDAAFFLETANFLEMHSLVSTDNVEPSGTLVMPEQRGAPSLGKARGREISGEAAINTLKLYREKEKFRRRKQRQRIKDETEGLRRRSDELSLQLKNLKFGKEVKRTASSRQFSIWKEVASIQREERLKSEAEQRRLTTTANTQAAYIDNLRGLFHLRQKPASWMSGTEHTENSDTGHSERIDTIEPRLGMSDVPLFTSLLQKIDACYARFDDVVNRSGLTAMPVGEVNSTQWRNDSVFDPEVG</sequence>
<evidence type="ECO:0000313" key="1">
    <source>
        <dbReference type="EMBL" id="EEY55474.1"/>
    </source>
</evidence>
<dbReference type="InParanoid" id="D0P248"/>
<gene>
    <name evidence="1" type="ORF">PITG_20888</name>
</gene>
<dbReference type="HOGENOM" id="CLU_1071429_0_0_1"/>
<dbReference type="EMBL" id="DS028270">
    <property type="protein sequence ID" value="EEY55474.1"/>
    <property type="molecule type" value="Genomic_DNA"/>
</dbReference>
<dbReference type="AlphaFoldDB" id="D0P248"/>